<dbReference type="EMBL" id="CP038267">
    <property type="protein sequence ID" value="QBR93492.1"/>
    <property type="molecule type" value="Genomic_DNA"/>
</dbReference>
<dbReference type="KEGG" id="noy:EXE57_15355"/>
<name>A0A4V1BE60_9ACTN</name>
<dbReference type="OrthoDB" id="5190667at2"/>
<reference evidence="1 2" key="1">
    <citation type="submission" date="2019-03" db="EMBL/GenBank/DDBJ databases">
        <title>Three New Species of Nocardioides, Nocardioides euryhalodurans sp. nov., Nocardioides seonyuensis sp. nov. and Nocardioides eburneoflavus sp. nov., Iolated from Soil.</title>
        <authorList>
            <person name="Roh S.G."/>
            <person name="Lee C."/>
            <person name="Kim M.-K."/>
            <person name="Kim S.B."/>
        </authorList>
    </citation>
    <scope>NUCLEOTIDE SEQUENCE [LARGE SCALE GENOMIC DNA]</scope>
    <source>
        <strain evidence="1 2">MMS17-SY117</strain>
    </source>
</reference>
<dbReference type="RefSeq" id="WP_135078980.1">
    <property type="nucleotide sequence ID" value="NZ_CP038267.1"/>
</dbReference>
<evidence type="ECO:0000313" key="1">
    <source>
        <dbReference type="EMBL" id="QBR93492.1"/>
    </source>
</evidence>
<gene>
    <name evidence="1" type="ORF">EXE57_15355</name>
</gene>
<accession>A0A4V1BE60</accession>
<dbReference type="Proteomes" id="UP000294894">
    <property type="component" value="Chromosome"/>
</dbReference>
<sequence>MDHRLFLAARARVLADLQARRQATPEMVSVLEDAVEDRKWWAEQWPEGAMYVAGLVAQDVQDAVLDAGGRWPVCLGCGDAPEHALHIQPDLGGPDPVWVCEESGTAVAELGRL</sequence>
<keyword evidence="2" id="KW-1185">Reference proteome</keyword>
<proteinExistence type="predicted"/>
<dbReference type="AlphaFoldDB" id="A0A4V1BE60"/>
<evidence type="ECO:0000313" key="2">
    <source>
        <dbReference type="Proteomes" id="UP000294894"/>
    </source>
</evidence>
<protein>
    <submittedName>
        <fullName evidence="1">Uncharacterized protein</fullName>
    </submittedName>
</protein>
<organism evidence="1 2">
    <name type="scientific">Nocardioides euryhalodurans</name>
    <dbReference type="NCBI Taxonomy" id="2518370"/>
    <lineage>
        <taxon>Bacteria</taxon>
        <taxon>Bacillati</taxon>
        <taxon>Actinomycetota</taxon>
        <taxon>Actinomycetes</taxon>
        <taxon>Propionibacteriales</taxon>
        <taxon>Nocardioidaceae</taxon>
        <taxon>Nocardioides</taxon>
    </lineage>
</organism>